<keyword evidence="7" id="KW-1006">Bacterial flagellum protein export</keyword>
<gene>
    <name evidence="9" type="ORF">RM530_12660</name>
</gene>
<keyword evidence="6" id="KW-0653">Protein transport</keyword>
<evidence type="ECO:0000256" key="2">
    <source>
        <dbReference type="ARBA" id="ARBA00006602"/>
    </source>
</evidence>
<dbReference type="Pfam" id="PF02108">
    <property type="entry name" value="FliH"/>
    <property type="match status" value="1"/>
</dbReference>
<keyword evidence="4" id="KW-0813">Transport</keyword>
<proteinExistence type="inferred from homology"/>
<dbReference type="InterPro" id="IPR018035">
    <property type="entry name" value="Flagellar_FliH/T3SS_HrpE"/>
</dbReference>
<dbReference type="Proteomes" id="UP001254608">
    <property type="component" value="Unassembled WGS sequence"/>
</dbReference>
<protein>
    <recommendedName>
        <fullName evidence="3">Flagellar assembly protein FliH</fullName>
    </recommendedName>
</protein>
<feature type="domain" description="Flagellar assembly protein FliH/Type III secretion system HrpE" evidence="8">
    <location>
        <begin position="74"/>
        <end position="199"/>
    </location>
</feature>
<evidence type="ECO:0000256" key="4">
    <source>
        <dbReference type="ARBA" id="ARBA00022448"/>
    </source>
</evidence>
<evidence type="ECO:0000256" key="3">
    <source>
        <dbReference type="ARBA" id="ARBA00016507"/>
    </source>
</evidence>
<dbReference type="RefSeq" id="WP_311365576.1">
    <property type="nucleotide sequence ID" value="NZ_JAVRIC010000018.1"/>
</dbReference>
<name>A0ABU2WK03_9GAMM</name>
<sequence length="215" mass="23415">MSAATKHQATLLVHDRLSLRLAGTRRIPRAAWAEVSEAARLVEQTNALWLQAQQQAEDLRETARREGYAQGSAEALAELGEALSTAVQRIREDLRGDDRRVAALALAVVQRIAPSLDAMTVVPDLVSEALASIDVERYLVVRVHPEVREAAAARLEHWGEAHPEVGALRVIADESLERLDCVVESEMGQIRAGLADQLRLIGDALQCVVDRPAGA</sequence>
<dbReference type="InterPro" id="IPR051472">
    <property type="entry name" value="T3SS_Stator/FliH"/>
</dbReference>
<keyword evidence="10" id="KW-1185">Reference proteome</keyword>
<comment type="caution">
    <text evidence="9">The sequence shown here is derived from an EMBL/GenBank/DDBJ whole genome shotgun (WGS) entry which is preliminary data.</text>
</comment>
<dbReference type="PANTHER" id="PTHR34982">
    <property type="entry name" value="YOP PROTEINS TRANSLOCATION PROTEIN L"/>
    <property type="match status" value="1"/>
</dbReference>
<evidence type="ECO:0000256" key="6">
    <source>
        <dbReference type="ARBA" id="ARBA00022927"/>
    </source>
</evidence>
<evidence type="ECO:0000259" key="8">
    <source>
        <dbReference type="Pfam" id="PF02108"/>
    </source>
</evidence>
<comment type="function">
    <text evidence="1">Needed for flagellar regrowth and assembly.</text>
</comment>
<comment type="similarity">
    <text evidence="2">Belongs to the FliH family.</text>
</comment>
<evidence type="ECO:0000313" key="10">
    <source>
        <dbReference type="Proteomes" id="UP001254608"/>
    </source>
</evidence>
<accession>A0ABU2WK03</accession>
<evidence type="ECO:0000313" key="9">
    <source>
        <dbReference type="EMBL" id="MDT0498210.1"/>
    </source>
</evidence>
<reference evidence="9 10" key="1">
    <citation type="submission" date="2023-09" db="EMBL/GenBank/DDBJ databases">
        <authorList>
            <person name="Rey-Velasco X."/>
        </authorList>
    </citation>
    <scope>NUCLEOTIDE SEQUENCE [LARGE SCALE GENOMIC DNA]</scope>
    <source>
        <strain evidence="9 10">W345</strain>
    </source>
</reference>
<evidence type="ECO:0000256" key="7">
    <source>
        <dbReference type="ARBA" id="ARBA00023225"/>
    </source>
</evidence>
<evidence type="ECO:0000256" key="1">
    <source>
        <dbReference type="ARBA" id="ARBA00003041"/>
    </source>
</evidence>
<dbReference type="EMBL" id="JAVRIC010000018">
    <property type="protein sequence ID" value="MDT0498210.1"/>
    <property type="molecule type" value="Genomic_DNA"/>
</dbReference>
<organism evidence="9 10">
    <name type="scientific">Banduia mediterranea</name>
    <dbReference type="NCBI Taxonomy" id="3075609"/>
    <lineage>
        <taxon>Bacteria</taxon>
        <taxon>Pseudomonadati</taxon>
        <taxon>Pseudomonadota</taxon>
        <taxon>Gammaproteobacteria</taxon>
        <taxon>Nevskiales</taxon>
        <taxon>Algiphilaceae</taxon>
        <taxon>Banduia</taxon>
    </lineage>
</organism>
<dbReference type="PANTHER" id="PTHR34982:SF1">
    <property type="entry name" value="FLAGELLAR ASSEMBLY PROTEIN FLIH"/>
    <property type="match status" value="1"/>
</dbReference>
<evidence type="ECO:0000256" key="5">
    <source>
        <dbReference type="ARBA" id="ARBA00022795"/>
    </source>
</evidence>
<keyword evidence="5" id="KW-1005">Bacterial flagellum biogenesis</keyword>